<accession>A0A6J5N465</accession>
<evidence type="ECO:0000313" key="1">
    <source>
        <dbReference type="EMBL" id="CAB4154300.1"/>
    </source>
</evidence>
<name>A0A6J5N465_9CAUD</name>
<organism evidence="1">
    <name type="scientific">uncultured Caudovirales phage</name>
    <dbReference type="NCBI Taxonomy" id="2100421"/>
    <lineage>
        <taxon>Viruses</taxon>
        <taxon>Duplodnaviria</taxon>
        <taxon>Heunggongvirae</taxon>
        <taxon>Uroviricota</taxon>
        <taxon>Caudoviricetes</taxon>
        <taxon>Peduoviridae</taxon>
        <taxon>Maltschvirus</taxon>
        <taxon>Maltschvirus maltsch</taxon>
    </lineage>
</organism>
<protein>
    <submittedName>
        <fullName evidence="1">Uncharacterized protein</fullName>
    </submittedName>
</protein>
<gene>
    <name evidence="1" type="ORF">UFOVP629_40</name>
</gene>
<dbReference type="EMBL" id="LR796612">
    <property type="protein sequence ID" value="CAB4154300.1"/>
    <property type="molecule type" value="Genomic_DNA"/>
</dbReference>
<proteinExistence type="predicted"/>
<reference evidence="1" key="1">
    <citation type="submission" date="2020-04" db="EMBL/GenBank/DDBJ databases">
        <authorList>
            <person name="Chiriac C."/>
            <person name="Salcher M."/>
            <person name="Ghai R."/>
            <person name="Kavagutti S V."/>
        </authorList>
    </citation>
    <scope>NUCLEOTIDE SEQUENCE</scope>
</reference>
<sequence>MTDTLSELEKLRNDCAHLARIIASMYNWKNKSVEEIIAAFPKETND</sequence>